<keyword evidence="1" id="KW-0472">Membrane</keyword>
<keyword evidence="1" id="KW-0812">Transmembrane</keyword>
<reference evidence="2 3" key="1">
    <citation type="submission" date="2016-11" db="EMBL/GenBank/DDBJ databases">
        <authorList>
            <person name="Jaros S."/>
            <person name="Januszkiewicz K."/>
            <person name="Wedrychowicz H."/>
        </authorList>
    </citation>
    <scope>NUCLEOTIDE SEQUENCE [LARGE SCALE GENOMIC DNA]</scope>
    <source>
        <strain evidence="2 3">DSM 19980</strain>
    </source>
</reference>
<organism evidence="2 3">
    <name type="scientific">Modicisalibacter ilicicola DSM 19980</name>
    <dbReference type="NCBI Taxonomy" id="1121942"/>
    <lineage>
        <taxon>Bacteria</taxon>
        <taxon>Pseudomonadati</taxon>
        <taxon>Pseudomonadota</taxon>
        <taxon>Gammaproteobacteria</taxon>
        <taxon>Oceanospirillales</taxon>
        <taxon>Halomonadaceae</taxon>
        <taxon>Modicisalibacter</taxon>
    </lineage>
</organism>
<gene>
    <name evidence="2" type="ORF">SAMN02745148_02177</name>
</gene>
<dbReference type="STRING" id="1121942.SAMN02745148_02177"/>
<keyword evidence="1" id="KW-1133">Transmembrane helix</keyword>
<accession>A0A1M5A475</accession>
<evidence type="ECO:0000313" key="2">
    <source>
        <dbReference type="EMBL" id="SHF25034.1"/>
    </source>
</evidence>
<evidence type="ECO:0000313" key="3">
    <source>
        <dbReference type="Proteomes" id="UP000184346"/>
    </source>
</evidence>
<proteinExistence type="predicted"/>
<dbReference type="RefSeq" id="WP_217652804.1">
    <property type="nucleotide sequence ID" value="NZ_FQUJ01000008.1"/>
</dbReference>
<name>A0A1M5A475_9GAMM</name>
<feature type="transmembrane region" description="Helical" evidence="1">
    <location>
        <begin position="275"/>
        <end position="295"/>
    </location>
</feature>
<dbReference type="AlphaFoldDB" id="A0A1M5A475"/>
<feature type="non-terminal residue" evidence="2">
    <location>
        <position position="1"/>
    </location>
</feature>
<sequence>AELLGQAPPAVREKFRALNPHLAQGARPGQMALLSDPDNLMCTAEDALLADAAARVDAALTALDDDEARFMVEHYDALAPFLDYSSAGVGASTAMVGQHLSNVERTLIEIERLHQRSFARHGHLNSPDFFARRRRLFTQLDNAMGALVKRGTGFPDHPSLRHSLGISTRSLTHHWRHAGVGDIPGYATHIEGIARASKYIKAGGWIGVGLGGVGAYAKVQEVCASGREEECSRVKYQESGKFVGGVGGGLAASAGAGFVAGTACAAIGIATGGLGGIACGLIVVGSAGIIGGAIGSSRGERFGEMVYESTAP</sequence>
<evidence type="ECO:0000256" key="1">
    <source>
        <dbReference type="SAM" id="Phobius"/>
    </source>
</evidence>
<dbReference type="EMBL" id="FQUJ01000008">
    <property type="protein sequence ID" value="SHF25034.1"/>
    <property type="molecule type" value="Genomic_DNA"/>
</dbReference>
<feature type="transmembrane region" description="Helical" evidence="1">
    <location>
        <begin position="242"/>
        <end position="269"/>
    </location>
</feature>
<dbReference type="Proteomes" id="UP000184346">
    <property type="component" value="Unassembled WGS sequence"/>
</dbReference>
<keyword evidence="3" id="KW-1185">Reference proteome</keyword>
<protein>
    <submittedName>
        <fullName evidence="2">Uncharacterized protein</fullName>
    </submittedName>
</protein>